<feature type="region of interest" description="Disordered" evidence="1">
    <location>
        <begin position="1"/>
        <end position="53"/>
    </location>
</feature>
<dbReference type="GO" id="GO:0042073">
    <property type="term" value="P:intraciliary transport"/>
    <property type="evidence" value="ECO:0007669"/>
    <property type="project" value="InterPro"/>
</dbReference>
<feature type="compositionally biased region" description="Basic and acidic residues" evidence="1">
    <location>
        <begin position="826"/>
        <end position="849"/>
    </location>
</feature>
<dbReference type="SMART" id="SM00355">
    <property type="entry name" value="ZnF_C2H2"/>
    <property type="match status" value="6"/>
</dbReference>
<feature type="compositionally biased region" description="Basic and acidic residues" evidence="1">
    <location>
        <begin position="703"/>
        <end position="712"/>
    </location>
</feature>
<dbReference type="GO" id="GO:0045504">
    <property type="term" value="F:dynein heavy chain binding"/>
    <property type="evidence" value="ECO:0007669"/>
    <property type="project" value="InterPro"/>
</dbReference>
<proteinExistence type="predicted"/>
<evidence type="ECO:0000313" key="3">
    <source>
        <dbReference type="Proteomes" id="UP000005239"/>
    </source>
</evidence>
<feature type="region of interest" description="Disordered" evidence="1">
    <location>
        <begin position="651"/>
        <end position="867"/>
    </location>
</feature>
<dbReference type="InterPro" id="IPR036236">
    <property type="entry name" value="Znf_C2H2_sf"/>
</dbReference>
<gene>
    <name evidence="2" type="primary">WBGene00107480</name>
</gene>
<reference evidence="2" key="2">
    <citation type="submission" date="2022-06" db="UniProtKB">
        <authorList>
            <consortium name="EnsemblMetazoa"/>
        </authorList>
    </citation>
    <scope>IDENTIFICATION</scope>
    <source>
        <strain evidence="2">PS312</strain>
    </source>
</reference>
<name>A0A2A6D2M9_PRIPA</name>
<feature type="region of interest" description="Disordered" evidence="1">
    <location>
        <begin position="988"/>
        <end position="1405"/>
    </location>
</feature>
<evidence type="ECO:0000313" key="2">
    <source>
        <dbReference type="EnsemblMetazoa" id="PPA17926.1"/>
    </source>
</evidence>
<accession>A0A8R1UBI0</accession>
<keyword evidence="3" id="KW-1185">Reference proteome</keyword>
<dbReference type="InterPro" id="IPR013087">
    <property type="entry name" value="Znf_C2H2_type"/>
</dbReference>
<dbReference type="GO" id="GO:0045503">
    <property type="term" value="F:dynein light chain binding"/>
    <property type="evidence" value="ECO:0007669"/>
    <property type="project" value="InterPro"/>
</dbReference>
<dbReference type="PROSITE" id="PS50157">
    <property type="entry name" value="ZINC_FINGER_C2H2_2"/>
    <property type="match status" value="3"/>
</dbReference>
<protein>
    <submittedName>
        <fullName evidence="2">Uncharacterized protein</fullName>
    </submittedName>
</protein>
<dbReference type="SUPFAM" id="SSF57667">
    <property type="entry name" value="beta-beta-alpha zinc fingers"/>
    <property type="match status" value="1"/>
</dbReference>
<feature type="compositionally biased region" description="Basic and acidic residues" evidence="1">
    <location>
        <begin position="997"/>
        <end position="1343"/>
    </location>
</feature>
<sequence>MNLVDGSLKDNDAAAAGPQPPPQASPSTQDAAAAAAAAARPTARPPSIKKRVADKASRYRFPPTCGSVCDRETLQIASHVASVAELLEGNEDNFHVEFANDAIRIFQGIATGQCIPGPLISNLNNLCFLHVDDVDAGTQALLLLGRALRKAAESRNEEITVSEGLKVGKYGLPELLPPKPPMARTSSESAESGEQSAVIRRERRGKPFLFDDRKIKIEEPDVIIKEEEVEFVNGCITYGSYIGPNASYVDIANLPPISFPIKQINHVSELRMTERRMPVEKHRAANAPFKPFELQFDDAGNPLVKSEMMGDDDFFDHQINQRKIALKYEQVARKGLYEERFIMRHIASGYKKHRYECDFCGIICQNQHKYASHVRHAHPKTKAERAAELKEEKRIRDELNPRVPREKRERRTALARKQSGTNLTATTAAPAADKIYVCPICNEEVASQHVFASHMRYNHPKDNTNTSMVGRRATVKRVAKEDVFDAPVKIDTPESALHALSSVLSATKPAAPTVRRTKTNPDGTGAYKCRVCGRVFDNLNACAGHTRHCIAAHNAAPSPPKPAPQKTTAARPPPAAPVVVEERMDEGATEDDDEDAEGTYECRVCHKLFNNPNSVAGHTRHCLALNGGDPSPRALARRKAKTQPMPTFIIKTEPLPSTSSSTGAKVAPAASSSSAEPEVSRVSRASKSAVPSQPAAAVPAKIVKVEPADETAKPIGRTTRNSAATALEPAPSAIELPASLSGRRATRSSIGPAATAAPAAPATPATPAALDGIVTSTPSTSRLSTRSSRSSAPLRPETPSDAPPIASKAFLDLLPPVKRSRTALGHNDRDIKREPTEDDDTKTSIKQESVDDDQSGSPKKRLSKGDKKAAMVANRGFDTEAARTCYYCHIRLNTFHAGDRHIRMKHSGREQIYACSSCKAPFLTLGGLENHWTKGEHCPQGTVVVAGRCIFDLEKEVLLRPEEVKLKGLDLSEDGEIAVKEAAEVGHTKVDQPVSKSQEEKTKKVVEHKEEKKVEKPSEKKEAEKFEKTTERKEEKKIEKTTEKKVEKPAEKEKRMEQPSQKKEDKPVENITEKKEEAKVATTIEKKDDKRMEKAVEKIQEKKDNPVEKMEKKLEKKDEKMEKPLEKKVEKKEEKKVEKIVEKKEEKKEEKKIEKPVEKKEERKVEKKEEKKVEKPDETIERKEEKKVDKKMEKPVEKKEEKREEKKTEKPLEKKVEKKDEKKVDKPVEKKGEKHVEKKEDKKVEKKEEKKEEKKVEKTVEKKEEKKIEKKEEKKEEKKVEKTVEKKEEKKIEKKEEKKEDKKATEKRVEKKEVEKSPRTKEDPKKDERKSEKEKKEPEEKKSPAVASKPAKRSRTRDSDESESRPGSSAAPAVISLAVGRSGANRQRKPADRFDPTPITNSTPK</sequence>
<evidence type="ECO:0000256" key="1">
    <source>
        <dbReference type="SAM" id="MobiDB-lite"/>
    </source>
</evidence>
<feature type="region of interest" description="Disordered" evidence="1">
    <location>
        <begin position="556"/>
        <end position="576"/>
    </location>
</feature>
<dbReference type="EnsemblMetazoa" id="PPA17926.1">
    <property type="protein sequence ID" value="PPA17926.1"/>
    <property type="gene ID" value="WBGene00107480"/>
</dbReference>
<feature type="compositionally biased region" description="Low complexity" evidence="1">
    <location>
        <begin position="752"/>
        <end position="795"/>
    </location>
</feature>
<dbReference type="InterPro" id="IPR042505">
    <property type="entry name" value="DYNC2I1"/>
</dbReference>
<dbReference type="PANTHER" id="PTHR16022:SF0">
    <property type="entry name" value="CYTOPLASMIC DYNEIN 2 INTERMEDIATE CHAIN 1"/>
    <property type="match status" value="1"/>
</dbReference>
<dbReference type="Proteomes" id="UP000005239">
    <property type="component" value="Unassembled WGS sequence"/>
</dbReference>
<dbReference type="GO" id="GO:0005868">
    <property type="term" value="C:cytoplasmic dynein complex"/>
    <property type="evidence" value="ECO:0007669"/>
    <property type="project" value="InterPro"/>
</dbReference>
<feature type="compositionally biased region" description="Low complexity" evidence="1">
    <location>
        <begin position="667"/>
        <end position="702"/>
    </location>
</feature>
<accession>A0A2A6D2M9</accession>
<feature type="compositionally biased region" description="Low complexity" evidence="1">
    <location>
        <begin position="186"/>
        <end position="197"/>
    </location>
</feature>
<feature type="region of interest" description="Disordered" evidence="1">
    <location>
        <begin position="177"/>
        <end position="198"/>
    </location>
</feature>
<feature type="compositionally biased region" description="Low complexity" evidence="1">
    <location>
        <begin position="25"/>
        <end position="46"/>
    </location>
</feature>
<organism evidence="2 3">
    <name type="scientific">Pristionchus pacificus</name>
    <name type="common">Parasitic nematode worm</name>
    <dbReference type="NCBI Taxonomy" id="54126"/>
    <lineage>
        <taxon>Eukaryota</taxon>
        <taxon>Metazoa</taxon>
        <taxon>Ecdysozoa</taxon>
        <taxon>Nematoda</taxon>
        <taxon>Chromadorea</taxon>
        <taxon>Rhabditida</taxon>
        <taxon>Rhabditina</taxon>
        <taxon>Diplogasteromorpha</taxon>
        <taxon>Diplogasteroidea</taxon>
        <taxon>Neodiplogasteridae</taxon>
        <taxon>Pristionchus</taxon>
    </lineage>
</organism>
<dbReference type="PROSITE" id="PS00028">
    <property type="entry name" value="ZINC_FINGER_C2H2_1"/>
    <property type="match status" value="3"/>
</dbReference>
<reference evidence="3" key="1">
    <citation type="journal article" date="2008" name="Nat. Genet.">
        <title>The Pristionchus pacificus genome provides a unique perspective on nematode lifestyle and parasitism.</title>
        <authorList>
            <person name="Dieterich C."/>
            <person name="Clifton S.W."/>
            <person name="Schuster L.N."/>
            <person name="Chinwalla A."/>
            <person name="Delehaunty K."/>
            <person name="Dinkelacker I."/>
            <person name="Fulton L."/>
            <person name="Fulton R."/>
            <person name="Godfrey J."/>
            <person name="Minx P."/>
            <person name="Mitreva M."/>
            <person name="Roeseler W."/>
            <person name="Tian H."/>
            <person name="Witte H."/>
            <person name="Yang S.P."/>
            <person name="Wilson R.K."/>
            <person name="Sommer R.J."/>
        </authorList>
    </citation>
    <scope>NUCLEOTIDE SEQUENCE [LARGE SCALE GENOMIC DNA]</scope>
    <source>
        <strain evidence="3">PS312</strain>
    </source>
</reference>
<dbReference type="GO" id="GO:0005929">
    <property type="term" value="C:cilium"/>
    <property type="evidence" value="ECO:0007669"/>
    <property type="project" value="GOC"/>
</dbReference>
<dbReference type="PANTHER" id="PTHR16022">
    <property type="entry name" value="WD REPEAT DOMAIN 60"/>
    <property type="match status" value="1"/>
</dbReference>